<keyword evidence="3" id="KW-1185">Reference proteome</keyword>
<dbReference type="Proteomes" id="UP000001170">
    <property type="component" value="Chromosome"/>
</dbReference>
<feature type="transmembrane region" description="Helical" evidence="1">
    <location>
        <begin position="7"/>
        <end position="23"/>
    </location>
</feature>
<dbReference type="STRING" id="264199.stu1684"/>
<feature type="transmembrane region" description="Helical" evidence="1">
    <location>
        <begin position="29"/>
        <end position="50"/>
    </location>
</feature>
<protein>
    <submittedName>
        <fullName evidence="2">Hypothetical membrane protein</fullName>
    </submittedName>
</protein>
<keyword evidence="1" id="KW-1133">Transmembrane helix</keyword>
<proteinExistence type="predicted"/>
<dbReference type="AlphaFoldDB" id="Q5M2W3"/>
<keyword evidence="1" id="KW-0812">Transmembrane</keyword>
<organism evidence="2 3">
    <name type="scientific">Streptococcus thermophilus (strain ATCC BAA-250 / LMG 18311)</name>
    <dbReference type="NCBI Taxonomy" id="264199"/>
    <lineage>
        <taxon>Bacteria</taxon>
        <taxon>Bacillati</taxon>
        <taxon>Bacillota</taxon>
        <taxon>Bacilli</taxon>
        <taxon>Lactobacillales</taxon>
        <taxon>Streptococcaceae</taxon>
        <taxon>Streptococcus</taxon>
    </lineage>
</organism>
<evidence type="ECO:0000313" key="3">
    <source>
        <dbReference type="Proteomes" id="UP000001170"/>
    </source>
</evidence>
<evidence type="ECO:0000313" key="2">
    <source>
        <dbReference type="EMBL" id="AAV61285.1"/>
    </source>
</evidence>
<evidence type="ECO:0000256" key="1">
    <source>
        <dbReference type="SAM" id="Phobius"/>
    </source>
</evidence>
<dbReference type="HOGENOM" id="CLU_2994599_0_0_9"/>
<reference evidence="2 3" key="1">
    <citation type="journal article" date="2004" name="Nat. Biotechnol.">
        <title>Complete sequence and comparative genome analysis of the dairy bacterium Streptococcus thermophilus.</title>
        <authorList>
            <person name="Bolotin A."/>
            <person name="Quinquis B."/>
            <person name="Renault P."/>
            <person name="Sorokin A."/>
            <person name="Ehrlich S.D."/>
            <person name="Kulakauskas S."/>
            <person name="Lapidus A."/>
            <person name="Goltsman E."/>
            <person name="Mazur M."/>
            <person name="Pusch G.D."/>
            <person name="Fonstein M."/>
            <person name="Overbeek R."/>
            <person name="Kyprides N."/>
            <person name="Purnelle B."/>
            <person name="Prozzi D."/>
            <person name="Ngui K."/>
            <person name="Masuy D."/>
            <person name="Hancy F."/>
            <person name="Burteau S."/>
            <person name="Boutry M."/>
            <person name="Delcour J."/>
            <person name="Goffeau A."/>
            <person name="Hols P."/>
        </authorList>
    </citation>
    <scope>NUCLEOTIDE SEQUENCE [LARGE SCALE GENOMIC DNA]</scope>
    <source>
        <strain evidence="3">ATCC BAA-250 / LMG 18311</strain>
    </source>
</reference>
<dbReference type="KEGG" id="stl:stu1684"/>
<keyword evidence="1" id="KW-0472">Membrane</keyword>
<dbReference type="EMBL" id="CP000023">
    <property type="protein sequence ID" value="AAV61285.1"/>
    <property type="molecule type" value="Genomic_DNA"/>
</dbReference>
<name>Q5M2W3_STRT2</name>
<gene>
    <name evidence="2" type="ordered locus">stu1684</name>
</gene>
<sequence length="57" mass="6496">MTKKRLVSLMMSMGFVLVALHNFGEKLNFGLQCLNLIGLCLFLFLMCTVIKDIRSDK</sequence>
<accession>Q5M2W3</accession>